<evidence type="ECO:0000313" key="3">
    <source>
        <dbReference type="Proteomes" id="UP000439903"/>
    </source>
</evidence>
<name>A0A8H4ATS7_GIGMA</name>
<feature type="transmembrane region" description="Helical" evidence="1">
    <location>
        <begin position="83"/>
        <end position="103"/>
    </location>
</feature>
<sequence length="466" mass="53734">MADNYIKTVYVLEEEELEKHLLRHLKDVYDEYLNLFNKYLQRHYLIVALSGVITLFGIVILVIKCYGMESLLFGFKAVQSSFASLVSGGSILAFGGSFLFSGFGRQTIDEHKNDPKDSAVKLCIERDLREKLEETIKKLRKKRDLMETVLGYQAFWSVIASVAVLMLVGVDFLNLFPDIYFGIGLDCLLSLAGIYFICCAFVLYSILSIQRKILRRNRWIFFLFIIPCALLAGLTEWRWKILYYAITPRSLWDKKDFIKDVNLSSDDKIEILYLLRGLNPDISHMKVEKFCDELGLVNTESTSLLGTNKNYSSKSRFIESINQIELRAKNEIFENYFNLGESLTKCLKINSQDFNNVIGKEIIRKFSSIDSSIKGQILTHFFDFGKELSGFFERYPQKKPKNLLAEEIDVAHNALKIYNIFNEIGKNKIKQIKTFSVSTVGKFTKNEVNFIIDANKKFLMDNDTHV</sequence>
<feature type="transmembrane region" description="Helical" evidence="1">
    <location>
        <begin position="149"/>
        <end position="173"/>
    </location>
</feature>
<keyword evidence="1" id="KW-0472">Membrane</keyword>
<feature type="transmembrane region" description="Helical" evidence="1">
    <location>
        <begin position="219"/>
        <end position="239"/>
    </location>
</feature>
<keyword evidence="1" id="KW-1133">Transmembrane helix</keyword>
<dbReference type="Proteomes" id="UP000439903">
    <property type="component" value="Unassembled WGS sequence"/>
</dbReference>
<keyword evidence="1" id="KW-0812">Transmembrane</keyword>
<protein>
    <submittedName>
        <fullName evidence="2">Uncharacterized protein</fullName>
    </submittedName>
</protein>
<accession>A0A8H4ATS7</accession>
<comment type="caution">
    <text evidence="2">The sequence shown here is derived from an EMBL/GenBank/DDBJ whole genome shotgun (WGS) entry which is preliminary data.</text>
</comment>
<gene>
    <name evidence="2" type="ORF">F8M41_011429</name>
</gene>
<feature type="transmembrane region" description="Helical" evidence="1">
    <location>
        <begin position="44"/>
        <end position="63"/>
    </location>
</feature>
<evidence type="ECO:0000256" key="1">
    <source>
        <dbReference type="SAM" id="Phobius"/>
    </source>
</evidence>
<dbReference type="OrthoDB" id="2354713at2759"/>
<dbReference type="AlphaFoldDB" id="A0A8H4ATS7"/>
<proteinExistence type="predicted"/>
<feature type="transmembrane region" description="Helical" evidence="1">
    <location>
        <begin position="179"/>
        <end position="207"/>
    </location>
</feature>
<reference evidence="2 3" key="1">
    <citation type="journal article" date="2019" name="Environ. Microbiol.">
        <title>At the nexus of three kingdoms: the genome of the mycorrhizal fungus Gigaspora margarita provides insights into plant, endobacterial and fungal interactions.</title>
        <authorList>
            <person name="Venice F."/>
            <person name="Ghignone S."/>
            <person name="Salvioli di Fossalunga A."/>
            <person name="Amselem J."/>
            <person name="Novero M."/>
            <person name="Xianan X."/>
            <person name="Sedzielewska Toro K."/>
            <person name="Morin E."/>
            <person name="Lipzen A."/>
            <person name="Grigoriev I.V."/>
            <person name="Henrissat B."/>
            <person name="Martin F.M."/>
            <person name="Bonfante P."/>
        </authorList>
    </citation>
    <scope>NUCLEOTIDE SEQUENCE [LARGE SCALE GENOMIC DNA]</scope>
    <source>
        <strain evidence="2 3">BEG34</strain>
    </source>
</reference>
<dbReference type="EMBL" id="WTPW01000235">
    <property type="protein sequence ID" value="KAF0532152.1"/>
    <property type="molecule type" value="Genomic_DNA"/>
</dbReference>
<keyword evidence="3" id="KW-1185">Reference proteome</keyword>
<evidence type="ECO:0000313" key="2">
    <source>
        <dbReference type="EMBL" id="KAF0532152.1"/>
    </source>
</evidence>
<organism evidence="2 3">
    <name type="scientific">Gigaspora margarita</name>
    <dbReference type="NCBI Taxonomy" id="4874"/>
    <lineage>
        <taxon>Eukaryota</taxon>
        <taxon>Fungi</taxon>
        <taxon>Fungi incertae sedis</taxon>
        <taxon>Mucoromycota</taxon>
        <taxon>Glomeromycotina</taxon>
        <taxon>Glomeromycetes</taxon>
        <taxon>Diversisporales</taxon>
        <taxon>Gigasporaceae</taxon>
        <taxon>Gigaspora</taxon>
    </lineage>
</organism>